<dbReference type="Gene3D" id="3.30.1120.10">
    <property type="match status" value="1"/>
</dbReference>
<dbReference type="PANTHER" id="PTHR42693:SF42">
    <property type="entry name" value="ARYLSULFATASE G"/>
    <property type="match status" value="1"/>
</dbReference>
<dbReference type="Proteomes" id="UP000002965">
    <property type="component" value="Unassembled WGS sequence"/>
</dbReference>
<feature type="signal peptide" evidence="8">
    <location>
        <begin position="1"/>
        <end position="21"/>
    </location>
</feature>
<dbReference type="CDD" id="cd16144">
    <property type="entry name" value="ARS_like"/>
    <property type="match status" value="1"/>
</dbReference>
<gene>
    <name evidence="10" type="ORF">HMPREF1061_03295</name>
</gene>
<sequence>MKKIIYSLAAALGLHSLNMNAEDKRPNIIFIMADDLGWSDLGVTGSDYYETPNIDRLASQGVRFTNAYAAAANSAPSRACFMTGMYTPRHGVFTVSPSARGDKTKRKLIPIPNTEDVRADFITMAEALQKCGYQCGHVGKWHLGDDKEGTGPLSQGFIFNIAGERAGTPYSYFYPYCNPKKNKCHLGLDKGIPGEYLTDRLTSEAIDFMKEHKDGPFFLYLAHHAVHVPLKAPQHLIEKYEKKTKGKYHKNPVYAAMIESLDQNVGRVCRSIDSLGIADNTMIVFFSDNGGSEPVTNNYPLREGKGTPYEGGTRVPLIIKWPGKVNPGTTSSLPVTGVDFYPTFVKIANGKPASDLDGKDIFSLLKKDKSERDLFWHFPAYLQSNKKNGKTWRATPYSSIRSGDWKLIYYYEDKTVELFNLKDDIGEQRELSHEEVAKKRELYTRLMDWIKKVQAPIPTKLNPDYLLHYAK</sequence>
<evidence type="ECO:0000256" key="1">
    <source>
        <dbReference type="ARBA" id="ARBA00001913"/>
    </source>
</evidence>
<dbReference type="PATRIC" id="fig|997873.3.peg.3430"/>
<accession>I9PN88</accession>
<feature type="modified residue" description="3-oxoalanine (Ser)" evidence="7">
    <location>
        <position position="74"/>
    </location>
</feature>
<keyword evidence="3" id="KW-0479">Metal-binding</keyword>
<evidence type="ECO:0000256" key="8">
    <source>
        <dbReference type="SAM" id="SignalP"/>
    </source>
</evidence>
<dbReference type="InterPro" id="IPR050738">
    <property type="entry name" value="Sulfatase"/>
</dbReference>
<dbReference type="GO" id="GO:0004065">
    <property type="term" value="F:arylsulfatase activity"/>
    <property type="evidence" value="ECO:0007669"/>
    <property type="project" value="TreeGrafter"/>
</dbReference>
<evidence type="ECO:0000259" key="9">
    <source>
        <dbReference type="Pfam" id="PF00884"/>
    </source>
</evidence>
<keyword evidence="4 8" id="KW-0732">Signal</keyword>
<dbReference type="InterPro" id="IPR000917">
    <property type="entry name" value="Sulfatase_N"/>
</dbReference>
<comment type="cofactor">
    <cofactor evidence="1">
        <name>Ca(2+)</name>
        <dbReference type="ChEBI" id="CHEBI:29108"/>
    </cofactor>
</comment>
<evidence type="ECO:0000256" key="5">
    <source>
        <dbReference type="ARBA" id="ARBA00022801"/>
    </source>
</evidence>
<dbReference type="HOGENOM" id="CLU_006332_10_4_10"/>
<protein>
    <recommendedName>
        <fullName evidence="9">Sulfatase N-terminal domain-containing protein</fullName>
    </recommendedName>
</protein>
<dbReference type="OrthoDB" id="9765065at2"/>
<feature type="chain" id="PRO_5003723412" description="Sulfatase N-terminal domain-containing protein" evidence="8">
    <location>
        <begin position="22"/>
        <end position="471"/>
    </location>
</feature>
<evidence type="ECO:0000256" key="4">
    <source>
        <dbReference type="ARBA" id="ARBA00022729"/>
    </source>
</evidence>
<name>I9PN88_9BACE</name>
<evidence type="ECO:0000256" key="3">
    <source>
        <dbReference type="ARBA" id="ARBA00022723"/>
    </source>
</evidence>
<evidence type="ECO:0000313" key="11">
    <source>
        <dbReference type="Proteomes" id="UP000002965"/>
    </source>
</evidence>
<evidence type="ECO:0000256" key="7">
    <source>
        <dbReference type="PIRSR" id="PIRSR600917-52"/>
    </source>
</evidence>
<dbReference type="EMBL" id="AGXF01000017">
    <property type="protein sequence ID" value="EIY17956.1"/>
    <property type="molecule type" value="Genomic_DNA"/>
</dbReference>
<keyword evidence="5" id="KW-0378">Hydrolase</keyword>
<dbReference type="Pfam" id="PF00884">
    <property type="entry name" value="Sulfatase"/>
    <property type="match status" value="1"/>
</dbReference>
<evidence type="ECO:0000313" key="10">
    <source>
        <dbReference type="EMBL" id="EIY17956.1"/>
    </source>
</evidence>
<feature type="domain" description="Sulfatase N-terminal" evidence="9">
    <location>
        <begin position="26"/>
        <end position="348"/>
    </location>
</feature>
<comment type="PTM">
    <text evidence="7">The conversion to 3-oxoalanine (also known as C-formylglycine, FGly), of a serine or cysteine residue in prokaryotes and of a cysteine residue in eukaryotes, is critical for catalytic activity.</text>
</comment>
<evidence type="ECO:0000256" key="2">
    <source>
        <dbReference type="ARBA" id="ARBA00008779"/>
    </source>
</evidence>
<dbReference type="SUPFAM" id="SSF53649">
    <property type="entry name" value="Alkaline phosphatase-like"/>
    <property type="match status" value="1"/>
</dbReference>
<dbReference type="InterPro" id="IPR017850">
    <property type="entry name" value="Alkaline_phosphatase_core_sf"/>
</dbReference>
<comment type="caution">
    <text evidence="10">The sequence shown here is derived from an EMBL/GenBank/DDBJ whole genome shotgun (WGS) entry which is preliminary data.</text>
</comment>
<reference evidence="10 11" key="1">
    <citation type="submission" date="2012-02" db="EMBL/GenBank/DDBJ databases">
        <title>The Genome Sequence of Bacteroides caccae CL03T12C61.</title>
        <authorList>
            <consortium name="The Broad Institute Genome Sequencing Platform"/>
            <person name="Earl A."/>
            <person name="Ward D."/>
            <person name="Feldgarden M."/>
            <person name="Gevers D."/>
            <person name="Zitomersky N.L."/>
            <person name="Coyne M.J."/>
            <person name="Comstock L.E."/>
            <person name="Young S.K."/>
            <person name="Zeng Q."/>
            <person name="Gargeya S."/>
            <person name="Fitzgerald M."/>
            <person name="Haas B."/>
            <person name="Abouelleil A."/>
            <person name="Alvarado L."/>
            <person name="Arachchi H.M."/>
            <person name="Berlin A."/>
            <person name="Chapman S.B."/>
            <person name="Gearin G."/>
            <person name="Goldberg J."/>
            <person name="Griggs A."/>
            <person name="Gujja S."/>
            <person name="Hansen M."/>
            <person name="Heiman D."/>
            <person name="Howarth C."/>
            <person name="Larimer J."/>
            <person name="Lui A."/>
            <person name="MacDonald P.J.P."/>
            <person name="McCowen C."/>
            <person name="Montmayeur A."/>
            <person name="Murphy C."/>
            <person name="Neiman D."/>
            <person name="Pearson M."/>
            <person name="Priest M."/>
            <person name="Roberts A."/>
            <person name="Saif S."/>
            <person name="Shea T."/>
            <person name="Sisk P."/>
            <person name="Stolte C."/>
            <person name="Sykes S."/>
            <person name="Wortman J."/>
            <person name="Nusbaum C."/>
            <person name="Birren B."/>
        </authorList>
    </citation>
    <scope>NUCLEOTIDE SEQUENCE [LARGE SCALE GENOMIC DNA]</scope>
    <source>
        <strain evidence="10 11">CL03T12C61</strain>
    </source>
</reference>
<organism evidence="10 11">
    <name type="scientific">Bacteroides caccae CL03T12C61</name>
    <dbReference type="NCBI Taxonomy" id="997873"/>
    <lineage>
        <taxon>Bacteria</taxon>
        <taxon>Pseudomonadati</taxon>
        <taxon>Bacteroidota</taxon>
        <taxon>Bacteroidia</taxon>
        <taxon>Bacteroidales</taxon>
        <taxon>Bacteroidaceae</taxon>
        <taxon>Bacteroides</taxon>
    </lineage>
</organism>
<keyword evidence="6" id="KW-0106">Calcium</keyword>
<evidence type="ECO:0000256" key="6">
    <source>
        <dbReference type="ARBA" id="ARBA00022837"/>
    </source>
</evidence>
<dbReference type="AlphaFoldDB" id="I9PN88"/>
<keyword evidence="11" id="KW-1185">Reference proteome</keyword>
<proteinExistence type="inferred from homology"/>
<dbReference type="GO" id="GO:0046872">
    <property type="term" value="F:metal ion binding"/>
    <property type="evidence" value="ECO:0007669"/>
    <property type="project" value="UniProtKB-KW"/>
</dbReference>
<dbReference type="Gene3D" id="3.40.720.10">
    <property type="entry name" value="Alkaline Phosphatase, subunit A"/>
    <property type="match status" value="1"/>
</dbReference>
<comment type="similarity">
    <text evidence="2">Belongs to the sulfatase family.</text>
</comment>
<dbReference type="PANTHER" id="PTHR42693">
    <property type="entry name" value="ARYLSULFATASE FAMILY MEMBER"/>
    <property type="match status" value="1"/>
</dbReference>